<name>A0ABQ7Q250_PLUXY</name>
<proteinExistence type="predicted"/>
<evidence type="ECO:0000313" key="2">
    <source>
        <dbReference type="Proteomes" id="UP000823941"/>
    </source>
</evidence>
<gene>
    <name evidence="1" type="ORF">JYU34_016228</name>
</gene>
<reference evidence="1 2" key="1">
    <citation type="submission" date="2021-06" db="EMBL/GenBank/DDBJ databases">
        <title>A haploid diamondback moth (Plutella xylostella L.) genome assembly resolves 31 chromosomes and identifies a diamide resistance mutation.</title>
        <authorList>
            <person name="Ward C.M."/>
            <person name="Perry K.D."/>
            <person name="Baker G."/>
            <person name="Powis K."/>
            <person name="Heckel D.G."/>
            <person name="Baxter S.W."/>
        </authorList>
    </citation>
    <scope>NUCLEOTIDE SEQUENCE [LARGE SCALE GENOMIC DNA]</scope>
    <source>
        <strain evidence="1 2">LV</strain>
        <tissue evidence="1">Single pupa</tissue>
    </source>
</reference>
<protein>
    <submittedName>
        <fullName evidence="1">Uncharacterized protein</fullName>
    </submittedName>
</protein>
<keyword evidence="2" id="KW-1185">Reference proteome</keyword>
<evidence type="ECO:0000313" key="1">
    <source>
        <dbReference type="EMBL" id="KAG7299308.1"/>
    </source>
</evidence>
<comment type="caution">
    <text evidence="1">The sequence shown here is derived from an EMBL/GenBank/DDBJ whole genome shotgun (WGS) entry which is preliminary data.</text>
</comment>
<dbReference type="Proteomes" id="UP000823941">
    <property type="component" value="Chromosome 22"/>
</dbReference>
<sequence length="159" mass="17988">MNQYTLLPVLLRRISEVAVEGKFSRHKAATWRLAARTRKSKAHKLKEEVSGIDGAVKKLNCLKITLKSCYRRIADIFTGDGSRSQAERRRHSNKNRVSYNMAAIFVRHVAAHPSFCRDVCAQDTRGEYDTCACDLLQLGIGNRGFTVNISKLLKETISY</sequence>
<accession>A0ABQ7Q250</accession>
<dbReference type="EMBL" id="JAHIBW010000022">
    <property type="protein sequence ID" value="KAG7299308.1"/>
    <property type="molecule type" value="Genomic_DNA"/>
</dbReference>
<organism evidence="1 2">
    <name type="scientific">Plutella xylostella</name>
    <name type="common">Diamondback moth</name>
    <name type="synonym">Plutella maculipennis</name>
    <dbReference type="NCBI Taxonomy" id="51655"/>
    <lineage>
        <taxon>Eukaryota</taxon>
        <taxon>Metazoa</taxon>
        <taxon>Ecdysozoa</taxon>
        <taxon>Arthropoda</taxon>
        <taxon>Hexapoda</taxon>
        <taxon>Insecta</taxon>
        <taxon>Pterygota</taxon>
        <taxon>Neoptera</taxon>
        <taxon>Endopterygota</taxon>
        <taxon>Lepidoptera</taxon>
        <taxon>Glossata</taxon>
        <taxon>Ditrysia</taxon>
        <taxon>Yponomeutoidea</taxon>
        <taxon>Plutellidae</taxon>
        <taxon>Plutella</taxon>
    </lineage>
</organism>